<keyword evidence="1" id="KW-0812">Transmembrane</keyword>
<dbReference type="Proteomes" id="UP000761411">
    <property type="component" value="Unassembled WGS sequence"/>
</dbReference>
<evidence type="ECO:0000256" key="1">
    <source>
        <dbReference type="SAM" id="Phobius"/>
    </source>
</evidence>
<evidence type="ECO:0000313" key="3">
    <source>
        <dbReference type="Proteomes" id="UP000761411"/>
    </source>
</evidence>
<protein>
    <submittedName>
        <fullName evidence="2">Uncharacterized protein</fullName>
    </submittedName>
</protein>
<name>A0A944CMH0_9BACI</name>
<reference evidence="2 3" key="1">
    <citation type="journal article" date="2021" name="Microorganisms">
        <title>Bacterial Dimethylsulfoniopropionate Biosynthesis in the East China Sea.</title>
        <authorList>
            <person name="Liu J."/>
            <person name="Zhang Y."/>
            <person name="Liu J."/>
            <person name="Zhong H."/>
            <person name="Williams B.T."/>
            <person name="Zheng Y."/>
            <person name="Curson A.R.J."/>
            <person name="Sun C."/>
            <person name="Sun H."/>
            <person name="Song D."/>
            <person name="Wagner Mackenzie B."/>
            <person name="Bermejo Martinez A."/>
            <person name="Todd J.D."/>
            <person name="Zhang X.H."/>
        </authorList>
    </citation>
    <scope>NUCLEOTIDE SEQUENCE [LARGE SCALE GENOMIC DNA]</scope>
    <source>
        <strain evidence="2 3">ESS08</strain>
    </source>
</reference>
<gene>
    <name evidence="2" type="ORF">DYI25_11945</name>
</gene>
<proteinExistence type="predicted"/>
<sequence length="73" mass="8741">MTLEGLLHFEGVLLFWYDWILITFPQNLEKVVIKFDFVVINVNYVVIMGQNVVIVYKTNKKMSRKLVFWTPLF</sequence>
<accession>A0A944CMH0</accession>
<keyword evidence="1" id="KW-1133">Transmembrane helix</keyword>
<feature type="transmembrane region" description="Helical" evidence="1">
    <location>
        <begin position="7"/>
        <end position="25"/>
    </location>
</feature>
<dbReference type="EMBL" id="QTKX01000001">
    <property type="protein sequence ID" value="MBS8265156.1"/>
    <property type="molecule type" value="Genomic_DNA"/>
</dbReference>
<comment type="caution">
    <text evidence="2">The sequence shown here is derived from an EMBL/GenBank/DDBJ whole genome shotgun (WGS) entry which is preliminary data.</text>
</comment>
<keyword evidence="3" id="KW-1185">Reference proteome</keyword>
<organism evidence="2 3">
    <name type="scientific">Mesobacillus boroniphilus</name>
    <dbReference type="NCBI Taxonomy" id="308892"/>
    <lineage>
        <taxon>Bacteria</taxon>
        <taxon>Bacillati</taxon>
        <taxon>Bacillota</taxon>
        <taxon>Bacilli</taxon>
        <taxon>Bacillales</taxon>
        <taxon>Bacillaceae</taxon>
        <taxon>Mesobacillus</taxon>
    </lineage>
</organism>
<feature type="transmembrane region" description="Helical" evidence="1">
    <location>
        <begin position="37"/>
        <end position="56"/>
    </location>
</feature>
<keyword evidence="1" id="KW-0472">Membrane</keyword>
<evidence type="ECO:0000313" key="2">
    <source>
        <dbReference type="EMBL" id="MBS8265156.1"/>
    </source>
</evidence>
<dbReference type="AlphaFoldDB" id="A0A944CMH0"/>